<keyword evidence="6" id="KW-0325">Glycoprotein</keyword>
<dbReference type="InterPro" id="IPR025972">
    <property type="entry name" value="BetaGal_dom3"/>
</dbReference>
<dbReference type="Gene3D" id="2.60.390.10">
    <property type="entry name" value="Beta-galactosidase, domain 3"/>
    <property type="match status" value="1"/>
</dbReference>
<dbReference type="SUPFAM" id="SSF49785">
    <property type="entry name" value="Galactose-binding domain-like"/>
    <property type="match status" value="2"/>
</dbReference>
<reference evidence="10" key="1">
    <citation type="submission" date="2023-06" db="EMBL/GenBank/DDBJ databases">
        <authorList>
            <consortium name="Lawrence Berkeley National Laboratory"/>
            <person name="Ahrendt S."/>
            <person name="Sahu N."/>
            <person name="Indic B."/>
            <person name="Wong-Bajracharya J."/>
            <person name="Merenyi Z."/>
            <person name="Ke H.-M."/>
            <person name="Monk M."/>
            <person name="Kocsube S."/>
            <person name="Drula E."/>
            <person name="Lipzen A."/>
            <person name="Balint B."/>
            <person name="Henrissat B."/>
            <person name="Andreopoulos B."/>
            <person name="Martin F.M."/>
            <person name="Harder C.B."/>
            <person name="Rigling D."/>
            <person name="Ford K.L."/>
            <person name="Foster G.D."/>
            <person name="Pangilinan J."/>
            <person name="Papanicolaou A."/>
            <person name="Barry K."/>
            <person name="LaButti K."/>
            <person name="Viragh M."/>
            <person name="Koriabine M."/>
            <person name="Yan M."/>
            <person name="Riley R."/>
            <person name="Champramary S."/>
            <person name="Plett K.L."/>
            <person name="Tsai I.J."/>
            <person name="Slot J."/>
            <person name="Sipos G."/>
            <person name="Plett J."/>
            <person name="Nagy L.G."/>
            <person name="Grigoriev I.V."/>
        </authorList>
    </citation>
    <scope>NUCLEOTIDE SEQUENCE</scope>
    <source>
        <strain evidence="10">ICMP 16352</strain>
    </source>
</reference>
<dbReference type="AlphaFoldDB" id="A0AA39UQ15"/>
<dbReference type="InterPro" id="IPR037110">
    <property type="entry name" value="Betagal_dom2_sf"/>
</dbReference>
<accession>A0AA39UQ15</accession>
<dbReference type="PRINTS" id="PR00742">
    <property type="entry name" value="GLHYDRLASE35"/>
</dbReference>
<dbReference type="InterPro" id="IPR036833">
    <property type="entry name" value="BetaGal_dom3_sf"/>
</dbReference>
<comment type="catalytic activity">
    <reaction evidence="1">
        <text>Hydrolysis of terminal non-reducing beta-D-galactose residues in beta-D-galactosides.</text>
        <dbReference type="EC" id="3.2.1.23"/>
    </reaction>
</comment>
<dbReference type="Pfam" id="PF10435">
    <property type="entry name" value="BetaGal_dom2"/>
    <property type="match status" value="1"/>
</dbReference>
<dbReference type="Gene3D" id="2.102.20.10">
    <property type="entry name" value="Beta-galactosidase, domain 2"/>
    <property type="match status" value="1"/>
</dbReference>
<keyword evidence="7" id="KW-0326">Glycosidase</keyword>
<dbReference type="InterPro" id="IPR008979">
    <property type="entry name" value="Galactose-bd-like_sf"/>
</dbReference>
<feature type="domain" description="Beta-galactosidase" evidence="9">
    <location>
        <begin position="446"/>
        <end position="627"/>
    </location>
</feature>
<dbReference type="InterPro" id="IPR017853">
    <property type="entry name" value="GH"/>
</dbReference>
<dbReference type="Pfam" id="PF01301">
    <property type="entry name" value="Glyco_hydro_35"/>
    <property type="match status" value="2"/>
</dbReference>
<evidence type="ECO:0000256" key="7">
    <source>
        <dbReference type="ARBA" id="ARBA00023295"/>
    </source>
</evidence>
<proteinExistence type="inferred from homology"/>
<evidence type="ECO:0000256" key="4">
    <source>
        <dbReference type="ARBA" id="ARBA00022729"/>
    </source>
</evidence>
<evidence type="ECO:0000256" key="1">
    <source>
        <dbReference type="ARBA" id="ARBA00001412"/>
    </source>
</evidence>
<dbReference type="InterPro" id="IPR025300">
    <property type="entry name" value="BetaGal_jelly_roll_dom"/>
</dbReference>
<dbReference type="SUPFAM" id="SSF51011">
    <property type="entry name" value="Glycosyl hydrolase domain"/>
    <property type="match status" value="1"/>
</dbReference>
<dbReference type="InterPro" id="IPR001944">
    <property type="entry name" value="Glycoside_Hdrlase_35"/>
</dbReference>
<dbReference type="Gene3D" id="3.20.20.80">
    <property type="entry name" value="Glycosidases"/>
    <property type="match status" value="1"/>
</dbReference>
<keyword evidence="11" id="KW-1185">Reference proteome</keyword>
<evidence type="ECO:0000256" key="6">
    <source>
        <dbReference type="ARBA" id="ARBA00023180"/>
    </source>
</evidence>
<dbReference type="Gene3D" id="2.60.120.260">
    <property type="entry name" value="Galactose-binding domain-like"/>
    <property type="match status" value="2"/>
</dbReference>
<comment type="caution">
    <text evidence="10">The sequence shown here is derived from an EMBL/GenBank/DDBJ whole genome shotgun (WGS) entry which is preliminary data.</text>
</comment>
<protein>
    <recommendedName>
        <fullName evidence="3">beta-galactosidase</fullName>
        <ecNumber evidence="3">3.2.1.23</ecNumber>
    </recommendedName>
</protein>
<dbReference type="SUPFAM" id="SSF117100">
    <property type="entry name" value="Beta-galactosidase LacA, domain 3"/>
    <property type="match status" value="1"/>
</dbReference>
<evidence type="ECO:0000313" key="11">
    <source>
        <dbReference type="Proteomes" id="UP001175227"/>
    </source>
</evidence>
<evidence type="ECO:0000259" key="9">
    <source>
        <dbReference type="SMART" id="SM01029"/>
    </source>
</evidence>
<evidence type="ECO:0000256" key="3">
    <source>
        <dbReference type="ARBA" id="ARBA00012756"/>
    </source>
</evidence>
<evidence type="ECO:0000313" key="10">
    <source>
        <dbReference type="EMBL" id="KAK0487890.1"/>
    </source>
</evidence>
<dbReference type="GO" id="GO:0004565">
    <property type="term" value="F:beta-galactosidase activity"/>
    <property type="evidence" value="ECO:0007669"/>
    <property type="project" value="UniProtKB-EC"/>
</dbReference>
<dbReference type="Pfam" id="PF13363">
    <property type="entry name" value="BetaGal_dom3"/>
    <property type="match status" value="1"/>
</dbReference>
<dbReference type="SUPFAM" id="SSF51445">
    <property type="entry name" value="(Trans)glycosidases"/>
    <property type="match status" value="1"/>
</dbReference>
<evidence type="ECO:0000256" key="8">
    <source>
        <dbReference type="RuleBase" id="RU003679"/>
    </source>
</evidence>
<dbReference type="InterPro" id="IPR018954">
    <property type="entry name" value="Betagal_dom2"/>
</dbReference>
<dbReference type="PANTHER" id="PTHR23421">
    <property type="entry name" value="BETA-GALACTOSIDASE RELATED"/>
    <property type="match status" value="1"/>
</dbReference>
<sequence>MKGTQQRQPNACRRPADLFLFVFIVVVVILGAQRCLLSPNRVMAPQPTRSSPAFLKDVTHDIEAQKWKTDQVAYDKYSLLLRGQRVFLHSGEFHTFRLPVPSLWPDIMQKFKAAGLNAVSLYTHMGIINPSRGILDFNDWRALKPFYEAALEAGLWVVLRPGPVRNSLTVHASSVSKPSSGLLFTAEDLWLRYLNTHNRHSGIAHWATSEVSGMLRTNATDWRDAWTEYIKGIIKESAPYQITQGGPIIAIQLDNEYEQWLGAEYFEDLKAVYHNSSIVVPLTYNDPGPRSNFINGTGAVDLYGLDGYPQRFDCSNPLVWNPVPLTYHDYHMSVNPSQPWYIPEFQAGSYDAWGPSAPGYGPCAVLTGPDFMSVFNRQLWASNAKLINYYMLYGGTSWGAIPFPGVFVYTSYDYGSAISEDRTLTSKYDELKLESFFIRSSPGFYKTDRVADTSTGLDISTSPDVFVTLLVNPDTNAGFYVARHKDSSSTANTNFKLTVATAEGELQVPQVESAITLSGRQSKIIVTDYIFGSSRVQYSTAQVFFAGVIDDRDVLFLYGDSSQGHEAAIYFTGTPNQLHLRSPFVSTSRSKGATILSFLPGIQGLVTLYDSDTQLVLFGDTDTAATFWSPVIAGDEADPLRNFWGLGTNTSILVGGPYLVRSADITGTGLALRGDLSEGARLTVIAPKTIRSISWNGELISSDVIAAAGLTSVGGFIGRLELAVSFNGIKVPELKGWKYKDSLPEIGRHFDDEAWVVANHTSTNIPLKPYYGDGRVLYGCDYGFCENIVLWRGHFVASGSEKSVNLSINGGEAFAASVWLNDVFLNTSYGNSTNNLNILEETDDIFVFPEGTLISGQDSVITIIQDNMGLNETEGANPDSSKGPRGVRGFQLNDSTFTDWKVQGKVGGYTNYPDKVRGIFNEGGLFGERAGWHLPGFDTSSWEYRDLSNGLPNSAAGAGFFVTTFDLDIPAGYDVPISFVFDEPLGQPYRVYLFVNGWMMGKRIGNLGPQSKFPVQEGILDHHGENTVAVALWAMEEGIPITPLLRLVIDGVFDGGVGHIATNNPPWSPQGRLL</sequence>
<dbReference type="Proteomes" id="UP001175227">
    <property type="component" value="Unassembled WGS sequence"/>
</dbReference>
<evidence type="ECO:0000256" key="2">
    <source>
        <dbReference type="ARBA" id="ARBA00009809"/>
    </source>
</evidence>
<organism evidence="10 11">
    <name type="scientific">Armillaria novae-zelandiae</name>
    <dbReference type="NCBI Taxonomy" id="153914"/>
    <lineage>
        <taxon>Eukaryota</taxon>
        <taxon>Fungi</taxon>
        <taxon>Dikarya</taxon>
        <taxon>Basidiomycota</taxon>
        <taxon>Agaricomycotina</taxon>
        <taxon>Agaricomycetes</taxon>
        <taxon>Agaricomycetidae</taxon>
        <taxon>Agaricales</taxon>
        <taxon>Marasmiineae</taxon>
        <taxon>Physalacriaceae</taxon>
        <taxon>Armillaria</taxon>
    </lineage>
</organism>
<dbReference type="GO" id="GO:0005975">
    <property type="term" value="P:carbohydrate metabolic process"/>
    <property type="evidence" value="ECO:0007669"/>
    <property type="project" value="InterPro"/>
</dbReference>
<dbReference type="SMART" id="SM01029">
    <property type="entry name" value="BetaGal_dom2"/>
    <property type="match status" value="1"/>
</dbReference>
<keyword evidence="5 10" id="KW-0378">Hydrolase</keyword>
<comment type="similarity">
    <text evidence="2 8">Belongs to the glycosyl hydrolase 35 family.</text>
</comment>
<keyword evidence="4" id="KW-0732">Signal</keyword>
<dbReference type="EMBL" id="JAUEPR010000003">
    <property type="protein sequence ID" value="KAK0487890.1"/>
    <property type="molecule type" value="Genomic_DNA"/>
</dbReference>
<dbReference type="Pfam" id="PF13364">
    <property type="entry name" value="BetaGal_ABD2"/>
    <property type="match status" value="2"/>
</dbReference>
<dbReference type="EC" id="3.2.1.23" evidence="3"/>
<gene>
    <name evidence="10" type="ORF">IW261DRAFT_1558933</name>
</gene>
<evidence type="ECO:0000256" key="5">
    <source>
        <dbReference type="ARBA" id="ARBA00022801"/>
    </source>
</evidence>
<name>A0AA39UQ15_9AGAR</name>
<dbReference type="InterPro" id="IPR031330">
    <property type="entry name" value="Gly_Hdrlase_35_cat"/>
</dbReference>